<comment type="caution">
    <text evidence="1">The sequence shown here is derived from an EMBL/GenBank/DDBJ whole genome shotgun (WGS) entry which is preliminary data.</text>
</comment>
<keyword evidence="2" id="KW-1185">Reference proteome</keyword>
<gene>
    <name evidence="1" type="ORF">FRX31_017832</name>
</gene>
<proteinExistence type="predicted"/>
<dbReference type="EMBL" id="JABWDY010021166">
    <property type="protein sequence ID" value="KAF5192576.1"/>
    <property type="molecule type" value="Genomic_DNA"/>
</dbReference>
<dbReference type="Gene3D" id="3.10.450.10">
    <property type="match status" value="1"/>
</dbReference>
<sequence length="136" mass="16426">MEKEDNKQARELAEEAVEFHNKKENTRLEFIKVLKAERELRLLLELLDYQHTYFYRLLLKAKDNDDGKFKIFHTRVYSKSHDPNLQKCVDGFEKRLHYVRDYPSLGEQVRMLVNYKLPMISRFIGKYPGICRLLCR</sequence>
<name>A0A7J6W5E5_THATH</name>
<dbReference type="InterPro" id="IPR046350">
    <property type="entry name" value="Cystatin_sf"/>
</dbReference>
<protein>
    <submittedName>
        <fullName evidence="1">Uncharacterized protein</fullName>
    </submittedName>
</protein>
<dbReference type="SUPFAM" id="SSF54403">
    <property type="entry name" value="Cystatin/monellin"/>
    <property type="match status" value="1"/>
</dbReference>
<evidence type="ECO:0000313" key="1">
    <source>
        <dbReference type="EMBL" id="KAF5192576.1"/>
    </source>
</evidence>
<evidence type="ECO:0000313" key="2">
    <source>
        <dbReference type="Proteomes" id="UP000554482"/>
    </source>
</evidence>
<accession>A0A7J6W5E5</accession>
<reference evidence="1 2" key="1">
    <citation type="submission" date="2020-06" db="EMBL/GenBank/DDBJ databases">
        <title>Transcriptomic and genomic resources for Thalictrum thalictroides and T. hernandezii: Facilitating candidate gene discovery in an emerging model plant lineage.</title>
        <authorList>
            <person name="Arias T."/>
            <person name="Riano-Pachon D.M."/>
            <person name="Di Stilio V.S."/>
        </authorList>
    </citation>
    <scope>NUCLEOTIDE SEQUENCE [LARGE SCALE GENOMIC DNA]</scope>
    <source>
        <strain evidence="2">cv. WT478/WT964</strain>
        <tissue evidence="1">Leaves</tissue>
    </source>
</reference>
<organism evidence="1 2">
    <name type="scientific">Thalictrum thalictroides</name>
    <name type="common">Rue-anemone</name>
    <name type="synonym">Anemone thalictroides</name>
    <dbReference type="NCBI Taxonomy" id="46969"/>
    <lineage>
        <taxon>Eukaryota</taxon>
        <taxon>Viridiplantae</taxon>
        <taxon>Streptophyta</taxon>
        <taxon>Embryophyta</taxon>
        <taxon>Tracheophyta</taxon>
        <taxon>Spermatophyta</taxon>
        <taxon>Magnoliopsida</taxon>
        <taxon>Ranunculales</taxon>
        <taxon>Ranunculaceae</taxon>
        <taxon>Thalictroideae</taxon>
        <taxon>Thalictrum</taxon>
    </lineage>
</organism>
<dbReference type="Proteomes" id="UP000554482">
    <property type="component" value="Unassembled WGS sequence"/>
</dbReference>
<dbReference type="AlphaFoldDB" id="A0A7J6W5E5"/>